<proteinExistence type="predicted"/>
<name>A0A0B7C037_9EUPU</name>
<protein>
    <submittedName>
        <fullName evidence="1">Uncharacterized protein</fullName>
    </submittedName>
</protein>
<feature type="non-terminal residue" evidence="1">
    <location>
        <position position="72"/>
    </location>
</feature>
<gene>
    <name evidence="1" type="primary">ORF217388</name>
</gene>
<dbReference type="AlphaFoldDB" id="A0A0B7C037"/>
<dbReference type="EMBL" id="HACG01051090">
    <property type="protein sequence ID" value="CEK97961.1"/>
    <property type="molecule type" value="Transcribed_RNA"/>
</dbReference>
<organism evidence="1">
    <name type="scientific">Arion vulgaris</name>
    <dbReference type="NCBI Taxonomy" id="1028688"/>
    <lineage>
        <taxon>Eukaryota</taxon>
        <taxon>Metazoa</taxon>
        <taxon>Spiralia</taxon>
        <taxon>Lophotrochozoa</taxon>
        <taxon>Mollusca</taxon>
        <taxon>Gastropoda</taxon>
        <taxon>Heterobranchia</taxon>
        <taxon>Euthyneura</taxon>
        <taxon>Panpulmonata</taxon>
        <taxon>Eupulmonata</taxon>
        <taxon>Stylommatophora</taxon>
        <taxon>Helicina</taxon>
        <taxon>Arionoidea</taxon>
        <taxon>Arionidae</taxon>
        <taxon>Arion</taxon>
    </lineage>
</organism>
<feature type="non-terminal residue" evidence="1">
    <location>
        <position position="1"/>
    </location>
</feature>
<sequence>TLFEHVSDVVRQELEIQMMSSQDPEILLNGLLKVFGDNRSARAILSVFFGSSERVGESCLAYSHRLAGLFTK</sequence>
<accession>A0A0B7C037</accession>
<reference evidence="1" key="1">
    <citation type="submission" date="2014-12" db="EMBL/GenBank/DDBJ databases">
        <title>Insight into the proteome of Arion vulgaris.</title>
        <authorList>
            <person name="Aradska J."/>
            <person name="Bulat T."/>
            <person name="Smidak R."/>
            <person name="Sarate P."/>
            <person name="Gangsoo J."/>
            <person name="Sialana F."/>
            <person name="Bilban M."/>
            <person name="Lubec G."/>
        </authorList>
    </citation>
    <scope>NUCLEOTIDE SEQUENCE</scope>
    <source>
        <tissue evidence="1">Skin</tissue>
    </source>
</reference>
<evidence type="ECO:0000313" key="1">
    <source>
        <dbReference type="EMBL" id="CEK97961.1"/>
    </source>
</evidence>